<reference evidence="2" key="1">
    <citation type="journal article" date="2012" name="MBio">
        <title>Comparative genome analysis of Trichophyton rubrum and related dermatophytes reveals candidate genes involved in infection.</title>
        <authorList>
            <person name="Martinez D.A."/>
            <person name="Oliver B.G."/>
            <person name="Graeser Y."/>
            <person name="Goldberg J.M."/>
            <person name="Li W."/>
            <person name="Martinez-Rossi N.M."/>
            <person name="Monod M."/>
            <person name="Shelest E."/>
            <person name="Barton R.C."/>
            <person name="Birch E."/>
            <person name="Brakhage A.A."/>
            <person name="Chen Z."/>
            <person name="Gurr S.J."/>
            <person name="Heiman D."/>
            <person name="Heitman J."/>
            <person name="Kosti I."/>
            <person name="Rossi A."/>
            <person name="Saif S."/>
            <person name="Samalova M."/>
            <person name="Saunders C.W."/>
            <person name="Shea T."/>
            <person name="Summerbell R.C."/>
            <person name="Xu J."/>
            <person name="Young S."/>
            <person name="Zeng Q."/>
            <person name="Birren B.W."/>
            <person name="Cuomo C.A."/>
            <person name="White T.C."/>
        </authorList>
    </citation>
    <scope>NUCLEOTIDE SEQUENCE [LARGE SCALE GENOMIC DNA]</scope>
    <source>
        <strain evidence="2">ATCC MYA-4604 / CBS 118893</strain>
    </source>
</reference>
<dbReference type="Proteomes" id="UP000002669">
    <property type="component" value="Unassembled WGS sequence"/>
</dbReference>
<evidence type="ECO:0000313" key="1">
    <source>
        <dbReference type="EMBL" id="EFQ97285.1"/>
    </source>
</evidence>
<protein>
    <submittedName>
        <fullName evidence="1">Uncharacterized protein</fullName>
    </submittedName>
</protein>
<dbReference type="HOGENOM" id="CLU_2372356_0_0_1"/>
<sequence>MSSSELVDITGLDKVKLMLALYEKACRSMYDVGHLSAEEARCMFDKQKGNFDYVNGRCFKCNLSGDFVSPWGYDRDAGKGRFEEVVTELRKNGDS</sequence>
<organism evidence="2">
    <name type="scientific">Arthroderma gypseum (strain ATCC MYA-4604 / CBS 118893)</name>
    <name type="common">Microsporum gypseum</name>
    <dbReference type="NCBI Taxonomy" id="535722"/>
    <lineage>
        <taxon>Eukaryota</taxon>
        <taxon>Fungi</taxon>
        <taxon>Dikarya</taxon>
        <taxon>Ascomycota</taxon>
        <taxon>Pezizomycotina</taxon>
        <taxon>Eurotiomycetes</taxon>
        <taxon>Eurotiomycetidae</taxon>
        <taxon>Onygenales</taxon>
        <taxon>Arthrodermataceae</taxon>
        <taxon>Nannizzia</taxon>
    </lineage>
</organism>
<dbReference type="AlphaFoldDB" id="E5QYU7"/>
<name>E5QYU7_ARTGP</name>
<dbReference type="OrthoDB" id="4507898at2759"/>
<gene>
    <name evidence="1" type="ORF">MGYG_00326</name>
</gene>
<dbReference type="eggNOG" id="ENOG502R9TX">
    <property type="taxonomic scope" value="Eukaryota"/>
</dbReference>
<dbReference type="OMA" id="VNGRCFK"/>
<dbReference type="VEuPathDB" id="FungiDB:MGYG_00326"/>
<dbReference type="EMBL" id="DS989822">
    <property type="protein sequence ID" value="EFQ97285.1"/>
    <property type="molecule type" value="Genomic_DNA"/>
</dbReference>
<dbReference type="GeneID" id="10031553"/>
<proteinExistence type="predicted"/>
<dbReference type="RefSeq" id="XP_003176237.1">
    <property type="nucleotide sequence ID" value="XM_003176189.1"/>
</dbReference>
<dbReference type="InParanoid" id="E5QYU7"/>
<accession>E5QYU7</accession>
<evidence type="ECO:0000313" key="2">
    <source>
        <dbReference type="Proteomes" id="UP000002669"/>
    </source>
</evidence>
<keyword evidence="2" id="KW-1185">Reference proteome</keyword>